<dbReference type="Pfam" id="PF02817">
    <property type="entry name" value="E3_binding"/>
    <property type="match status" value="1"/>
</dbReference>
<dbReference type="Gene3D" id="3.30.559.10">
    <property type="entry name" value="Chloramphenicol acetyltransferase-like domain"/>
    <property type="match status" value="1"/>
</dbReference>
<dbReference type="GO" id="GO:0045254">
    <property type="term" value="C:pyruvate dehydrogenase complex"/>
    <property type="evidence" value="ECO:0007669"/>
    <property type="project" value="UniProtKB-UniRule"/>
</dbReference>
<protein>
    <recommendedName>
        <fullName evidence="8">Acetyltransferase component of pyruvate dehydrogenase complex</fullName>
        <ecNumber evidence="8">2.3.1.12</ecNumber>
    </recommendedName>
</protein>
<feature type="region of interest" description="Disordered" evidence="9">
    <location>
        <begin position="82"/>
        <end position="133"/>
    </location>
</feature>
<keyword evidence="13" id="KW-1185">Reference proteome</keyword>
<dbReference type="PROSITE" id="PS51826">
    <property type="entry name" value="PSBD"/>
    <property type="match status" value="1"/>
</dbReference>
<evidence type="ECO:0000313" key="13">
    <source>
        <dbReference type="Proteomes" id="UP000293520"/>
    </source>
</evidence>
<keyword evidence="12" id="KW-0670">Pyruvate</keyword>
<dbReference type="Pfam" id="PF00364">
    <property type="entry name" value="Biotin_lipoyl"/>
    <property type="match status" value="1"/>
</dbReference>
<dbReference type="InterPro" id="IPR036625">
    <property type="entry name" value="E3-bd_dom_sf"/>
</dbReference>
<evidence type="ECO:0000256" key="8">
    <source>
        <dbReference type="RuleBase" id="RU361137"/>
    </source>
</evidence>
<feature type="domain" description="Peripheral subunit-binding (PSBD)" evidence="11">
    <location>
        <begin position="138"/>
        <end position="175"/>
    </location>
</feature>
<gene>
    <name evidence="12" type="ORF">EYE42_13270</name>
</gene>
<dbReference type="PANTHER" id="PTHR23151:SF90">
    <property type="entry name" value="DIHYDROLIPOYLLYSINE-RESIDUE ACETYLTRANSFERASE COMPONENT OF PYRUVATE DEHYDROGENASE COMPLEX, MITOCHONDRIAL-RELATED"/>
    <property type="match status" value="1"/>
</dbReference>
<dbReference type="CDD" id="cd06849">
    <property type="entry name" value="lipoyl_domain"/>
    <property type="match status" value="1"/>
</dbReference>
<evidence type="ECO:0000313" key="12">
    <source>
        <dbReference type="EMBL" id="TBN38007.1"/>
    </source>
</evidence>
<dbReference type="PROSITE" id="PS00189">
    <property type="entry name" value="LIPOYL"/>
    <property type="match status" value="1"/>
</dbReference>
<comment type="catalytic activity">
    <reaction evidence="7 8">
        <text>N(6)-[(R)-dihydrolipoyl]-L-lysyl-[protein] + acetyl-CoA = N(6)-[(R)-S(8)-acetyldihydrolipoyl]-L-lysyl-[protein] + CoA</text>
        <dbReference type="Rhea" id="RHEA:17017"/>
        <dbReference type="Rhea" id="RHEA-COMP:10475"/>
        <dbReference type="Rhea" id="RHEA-COMP:10478"/>
        <dbReference type="ChEBI" id="CHEBI:57287"/>
        <dbReference type="ChEBI" id="CHEBI:57288"/>
        <dbReference type="ChEBI" id="CHEBI:83100"/>
        <dbReference type="ChEBI" id="CHEBI:83111"/>
        <dbReference type="EC" id="2.3.1.12"/>
    </reaction>
</comment>
<feature type="compositionally biased region" description="Low complexity" evidence="9">
    <location>
        <begin position="84"/>
        <end position="99"/>
    </location>
</feature>
<accession>A0A4Q9G278</accession>
<evidence type="ECO:0000259" key="11">
    <source>
        <dbReference type="PROSITE" id="PS51826"/>
    </source>
</evidence>
<evidence type="ECO:0000256" key="9">
    <source>
        <dbReference type="SAM" id="MobiDB-lite"/>
    </source>
</evidence>
<sequence>MPTEILMPALSPTMEEGTLAKWLVKEGDEVKSGDIIAEIETDKATMEFEAVDEGKIGKILIAEGSAGVKVNTPIAVLLEEGEDASAASSSPVTARSAPAAEDRAAAEKGYGGPTGAPVAGDAATAKSAPARTDGDRVFASPLARRIAAEKNIDLSGITGTGPRGRIVKADVEGVKPGAAKAAAAPAATPSAVVASAPAAQAPKAPSADAVLKMYADRETTEVQLDGMRRTIAARLSEAKQTIPHFYLRRSAWLDALMEFRAMLNKQLEPRGVKLSVNDFIIKACALALQQVPDANAVWAGDRILKLKPSDVAVAVAIEGGLFTPVLKDAHQKTLSALSAEMKDLASRAKTKKLAPHEYQGGSFAISNLGMFGIENFDAVINPPHGAILAVGAGIQTPVVEKGEVVVRNVMSMTLSVDHRVIDGALAAQLLEAIVTHLENPMGMLA</sequence>
<dbReference type="RefSeq" id="WP_130991804.1">
    <property type="nucleotide sequence ID" value="NZ_SISK01000011.1"/>
</dbReference>
<dbReference type="InterPro" id="IPR023213">
    <property type="entry name" value="CAT-like_dom_sf"/>
</dbReference>
<evidence type="ECO:0000256" key="4">
    <source>
        <dbReference type="ARBA" id="ARBA00022823"/>
    </source>
</evidence>
<dbReference type="Gene3D" id="2.40.50.100">
    <property type="match status" value="1"/>
</dbReference>
<dbReference type="FunFam" id="2.40.50.100:FF:000010">
    <property type="entry name" value="Acetyltransferase component of pyruvate dehydrogenase complex"/>
    <property type="match status" value="1"/>
</dbReference>
<dbReference type="OrthoDB" id="9805770at2"/>
<dbReference type="InterPro" id="IPR000089">
    <property type="entry name" value="Biotin_lipoyl"/>
</dbReference>
<dbReference type="InterPro" id="IPR003016">
    <property type="entry name" value="2-oxoA_DH_lipoyl-BS"/>
</dbReference>
<evidence type="ECO:0000256" key="1">
    <source>
        <dbReference type="ARBA" id="ARBA00007317"/>
    </source>
</evidence>
<keyword evidence="3 8" id="KW-0808">Transferase</keyword>
<keyword evidence="4 8" id="KW-0450">Lipoyl</keyword>
<dbReference type="EC" id="2.3.1.12" evidence="8"/>
<comment type="subunit">
    <text evidence="2">Forms a 24-polypeptide structural core with octahedral symmetry.</text>
</comment>
<dbReference type="GO" id="GO:0006086">
    <property type="term" value="P:pyruvate decarboxylation to acetyl-CoA"/>
    <property type="evidence" value="ECO:0007669"/>
    <property type="project" value="InterPro"/>
</dbReference>
<reference evidence="12 13" key="1">
    <citation type="submission" date="2019-02" db="EMBL/GenBank/DDBJ databases">
        <title>Paracoccus subflavus sp. nov., isolated from marine sediment of the Pacific Ocean.</title>
        <authorList>
            <person name="Zhang G."/>
        </authorList>
    </citation>
    <scope>NUCLEOTIDE SEQUENCE [LARGE SCALE GENOMIC DNA]</scope>
    <source>
        <strain evidence="12 13">GY0581</strain>
    </source>
</reference>
<dbReference type="SUPFAM" id="SSF51230">
    <property type="entry name" value="Single hybrid motif"/>
    <property type="match status" value="1"/>
</dbReference>
<comment type="function">
    <text evidence="6">The pyruvate dehydrogenase complex catalyzes the overall conversion of pyruvate to acetyl-CoA and CO(2). It contains multiple copies of three enzymatic components: pyruvate dehydrogenase (E1), dihydrolipoamide acetyltransferase (E2) and lipoamide dehydrogenase (E3).</text>
</comment>
<dbReference type="InterPro" id="IPR006257">
    <property type="entry name" value="LAT1"/>
</dbReference>
<dbReference type="InterPro" id="IPR001078">
    <property type="entry name" value="2-oxoacid_DH_actylTfrase"/>
</dbReference>
<evidence type="ECO:0000256" key="3">
    <source>
        <dbReference type="ARBA" id="ARBA00022679"/>
    </source>
</evidence>
<organism evidence="12 13">
    <name type="scientific">Paracoccus subflavus</name>
    <dbReference type="NCBI Taxonomy" id="2528244"/>
    <lineage>
        <taxon>Bacteria</taxon>
        <taxon>Pseudomonadati</taxon>
        <taxon>Pseudomonadota</taxon>
        <taxon>Alphaproteobacteria</taxon>
        <taxon>Rhodobacterales</taxon>
        <taxon>Paracoccaceae</taxon>
        <taxon>Paracoccus</taxon>
    </lineage>
</organism>
<comment type="caution">
    <text evidence="12">The sequence shown here is derived from an EMBL/GenBank/DDBJ whole genome shotgun (WGS) entry which is preliminary data.</text>
</comment>
<dbReference type="Gene3D" id="4.10.320.10">
    <property type="entry name" value="E3-binding domain"/>
    <property type="match status" value="1"/>
</dbReference>
<dbReference type="PROSITE" id="PS50968">
    <property type="entry name" value="BIOTINYL_LIPOYL"/>
    <property type="match status" value="1"/>
</dbReference>
<dbReference type="EMBL" id="SISK01000011">
    <property type="protein sequence ID" value="TBN38007.1"/>
    <property type="molecule type" value="Genomic_DNA"/>
</dbReference>
<keyword evidence="5 8" id="KW-0012">Acyltransferase</keyword>
<dbReference type="SUPFAM" id="SSF47005">
    <property type="entry name" value="Peripheral subunit-binding domain of 2-oxo acid dehydrogenase complex"/>
    <property type="match status" value="1"/>
</dbReference>
<dbReference type="AlphaFoldDB" id="A0A4Q9G278"/>
<evidence type="ECO:0000256" key="7">
    <source>
        <dbReference type="ARBA" id="ARBA00048370"/>
    </source>
</evidence>
<dbReference type="InterPro" id="IPR004167">
    <property type="entry name" value="PSBD"/>
</dbReference>
<dbReference type="PANTHER" id="PTHR23151">
    <property type="entry name" value="DIHYDROLIPOAMIDE ACETYL/SUCCINYL-TRANSFERASE-RELATED"/>
    <property type="match status" value="1"/>
</dbReference>
<comment type="cofactor">
    <cofactor evidence="8">
        <name>(R)-lipoate</name>
        <dbReference type="ChEBI" id="CHEBI:83088"/>
    </cofactor>
    <text evidence="8">Binds 1 lipoyl cofactor covalently.</text>
</comment>
<dbReference type="Proteomes" id="UP000293520">
    <property type="component" value="Unassembled WGS sequence"/>
</dbReference>
<feature type="domain" description="Lipoyl-binding" evidence="10">
    <location>
        <begin position="2"/>
        <end position="78"/>
    </location>
</feature>
<dbReference type="SUPFAM" id="SSF52777">
    <property type="entry name" value="CoA-dependent acyltransferases"/>
    <property type="match status" value="1"/>
</dbReference>
<evidence type="ECO:0000256" key="2">
    <source>
        <dbReference type="ARBA" id="ARBA00011484"/>
    </source>
</evidence>
<dbReference type="GO" id="GO:0004742">
    <property type="term" value="F:dihydrolipoyllysine-residue acetyltransferase activity"/>
    <property type="evidence" value="ECO:0007669"/>
    <property type="project" value="UniProtKB-UniRule"/>
</dbReference>
<evidence type="ECO:0000256" key="5">
    <source>
        <dbReference type="ARBA" id="ARBA00023315"/>
    </source>
</evidence>
<dbReference type="NCBIfam" id="TIGR01349">
    <property type="entry name" value="PDHac_trf_mito"/>
    <property type="match status" value="1"/>
</dbReference>
<evidence type="ECO:0000256" key="6">
    <source>
        <dbReference type="ARBA" id="ARBA00025211"/>
    </source>
</evidence>
<dbReference type="Pfam" id="PF00198">
    <property type="entry name" value="2-oxoacid_dh"/>
    <property type="match status" value="1"/>
</dbReference>
<name>A0A4Q9G278_9RHOB</name>
<dbReference type="InterPro" id="IPR011053">
    <property type="entry name" value="Single_hybrid_motif"/>
</dbReference>
<dbReference type="InterPro" id="IPR045257">
    <property type="entry name" value="E2/Pdx1"/>
</dbReference>
<comment type="similarity">
    <text evidence="1 8">Belongs to the 2-oxoacid dehydrogenase family.</text>
</comment>
<evidence type="ECO:0000259" key="10">
    <source>
        <dbReference type="PROSITE" id="PS50968"/>
    </source>
</evidence>
<proteinExistence type="inferred from homology"/>